<sequence length="187" mass="21617">MTDKRLNELERYLDIALGNIPELKGDEKRKWLGEFRERVVFALKEDQIHRREAKKILEEKIKALKPKKLILNAKVVPGIAGIFMELAAKYDLDYKSVDSPNQKGDIALVLASDHAVNIEEVVLEELPLMPEKFYQSKSKKLCKEHMEELKKEAPIYFDEFEEVTFFDKMVGIKCGVCEDNSRDGVMI</sequence>
<dbReference type="RefSeq" id="WP_190014024.1">
    <property type="nucleotide sequence ID" value="NZ_FQZV01000004.1"/>
</dbReference>
<dbReference type="InterPro" id="IPR012543">
    <property type="entry name" value="DUF1694"/>
</dbReference>
<dbReference type="STRING" id="1121919.SAMN02745975_00218"/>
<dbReference type="EMBL" id="FQZV01000004">
    <property type="protein sequence ID" value="SHI60519.1"/>
    <property type="molecule type" value="Genomic_DNA"/>
</dbReference>
<name>A0A1M6CHN6_9FIRM</name>
<protein>
    <submittedName>
        <fullName evidence="1">Uncharacterized protein YueI</fullName>
    </submittedName>
</protein>
<evidence type="ECO:0000313" key="1">
    <source>
        <dbReference type="EMBL" id="SHI60519.1"/>
    </source>
</evidence>
<gene>
    <name evidence="1" type="ORF">SAMN02745975_00218</name>
</gene>
<dbReference type="InterPro" id="IPR029064">
    <property type="entry name" value="Ribosomal_eL30-like_sf"/>
</dbReference>
<dbReference type="Proteomes" id="UP000184536">
    <property type="component" value="Unassembled WGS sequence"/>
</dbReference>
<dbReference type="AlphaFoldDB" id="A0A1M6CHN6"/>
<dbReference type="Gene3D" id="3.30.1330.30">
    <property type="match status" value="1"/>
</dbReference>
<organism evidence="1 2">
    <name type="scientific">Geosporobacter subterraneus DSM 17957</name>
    <dbReference type="NCBI Taxonomy" id="1121919"/>
    <lineage>
        <taxon>Bacteria</taxon>
        <taxon>Bacillati</taxon>
        <taxon>Bacillota</taxon>
        <taxon>Clostridia</taxon>
        <taxon>Peptostreptococcales</taxon>
        <taxon>Thermotaleaceae</taxon>
        <taxon>Geosporobacter</taxon>
    </lineage>
</organism>
<keyword evidence="2" id="KW-1185">Reference proteome</keyword>
<accession>A0A1M6CHN6</accession>
<dbReference type="SUPFAM" id="SSF160515">
    <property type="entry name" value="YueI-like"/>
    <property type="match status" value="1"/>
</dbReference>
<reference evidence="2" key="1">
    <citation type="submission" date="2016-11" db="EMBL/GenBank/DDBJ databases">
        <authorList>
            <person name="Varghese N."/>
            <person name="Submissions S."/>
        </authorList>
    </citation>
    <scope>NUCLEOTIDE SEQUENCE [LARGE SCALE GENOMIC DNA]</scope>
    <source>
        <strain evidence="2">DSM 17957</strain>
    </source>
</reference>
<proteinExistence type="predicted"/>
<dbReference type="Pfam" id="PF07997">
    <property type="entry name" value="DUF1694"/>
    <property type="match status" value="1"/>
</dbReference>
<evidence type="ECO:0000313" key="2">
    <source>
        <dbReference type="Proteomes" id="UP000184536"/>
    </source>
</evidence>